<evidence type="ECO:0008006" key="7">
    <source>
        <dbReference type="Google" id="ProtNLM"/>
    </source>
</evidence>
<dbReference type="Pfam" id="PF11705">
    <property type="entry name" value="RNA_pol_3_Rpc31"/>
    <property type="match status" value="1"/>
</dbReference>
<keyword evidence="3" id="KW-0539">Nucleus</keyword>
<accession>A0A8T2PSM7</accession>
<comment type="caution">
    <text evidence="5">The sequence shown here is derived from an EMBL/GenBank/DDBJ whole genome shotgun (WGS) entry which is preliminary data.</text>
</comment>
<evidence type="ECO:0000256" key="4">
    <source>
        <dbReference type="SAM" id="MobiDB-lite"/>
    </source>
</evidence>
<feature type="region of interest" description="Disordered" evidence="4">
    <location>
        <begin position="47"/>
        <end position="135"/>
    </location>
</feature>
<comment type="subcellular location">
    <subcellularLocation>
        <location evidence="1">Nucleus</location>
    </subcellularLocation>
</comment>
<dbReference type="PANTHER" id="PTHR15367:SF3">
    <property type="entry name" value="DNA-DIRECTED RNA POLYMERASE III SUBUNIT RPC7"/>
    <property type="match status" value="1"/>
</dbReference>
<gene>
    <name evidence="5" type="ORF">JZ751_001056</name>
</gene>
<evidence type="ECO:0000313" key="5">
    <source>
        <dbReference type="EMBL" id="KAG9354350.1"/>
    </source>
</evidence>
<evidence type="ECO:0000256" key="2">
    <source>
        <dbReference type="ARBA" id="ARBA00008352"/>
    </source>
</evidence>
<dbReference type="GO" id="GO:0006383">
    <property type="term" value="P:transcription by RNA polymerase III"/>
    <property type="evidence" value="ECO:0007669"/>
    <property type="project" value="InterPro"/>
</dbReference>
<dbReference type="GO" id="GO:0005666">
    <property type="term" value="C:RNA polymerase III complex"/>
    <property type="evidence" value="ECO:0007669"/>
    <property type="project" value="TreeGrafter"/>
</dbReference>
<evidence type="ECO:0000313" key="6">
    <source>
        <dbReference type="Proteomes" id="UP000824540"/>
    </source>
</evidence>
<proteinExistence type="inferred from homology"/>
<dbReference type="EMBL" id="JAFBMS010000002">
    <property type="protein sequence ID" value="KAG9354350.1"/>
    <property type="molecule type" value="Genomic_DNA"/>
</dbReference>
<dbReference type="Proteomes" id="UP000824540">
    <property type="component" value="Unassembled WGS sequence"/>
</dbReference>
<comment type="similarity">
    <text evidence="2">Belongs to the eukaryotic RPC7 RNA polymerase subunit family.</text>
</comment>
<sequence>MLQAVEYKPVPLKTGEDEDYMLALKQEMRGTMKRLPSHIPLCEKKAVVKKKPKETSKEKEELLTKLDELEKKDEGEDEETEGKKPEEGEEEEEEMEGQEYDEEELEEENDYINSYFEDGDDYGACSDDNMDEATY</sequence>
<protein>
    <recommendedName>
        <fullName evidence="7">DNA-directed RNA polymerase III subunit</fullName>
    </recommendedName>
</protein>
<keyword evidence="6" id="KW-1185">Reference proteome</keyword>
<dbReference type="InterPro" id="IPR024661">
    <property type="entry name" value="RNA_pol_III_Rpc31"/>
</dbReference>
<feature type="compositionally biased region" description="Basic and acidic residues" evidence="4">
    <location>
        <begin position="53"/>
        <end position="74"/>
    </location>
</feature>
<evidence type="ECO:0000256" key="1">
    <source>
        <dbReference type="ARBA" id="ARBA00004123"/>
    </source>
</evidence>
<name>A0A8T2PSM7_9TELE</name>
<reference evidence="5" key="1">
    <citation type="thesis" date="2021" institute="BYU ScholarsArchive" country="Provo, UT, USA">
        <title>Applications of and Algorithms for Genome Assembly and Genomic Analyses with an Emphasis on Marine Teleosts.</title>
        <authorList>
            <person name="Pickett B.D."/>
        </authorList>
    </citation>
    <scope>NUCLEOTIDE SEQUENCE</scope>
    <source>
        <strain evidence="5">HI-2016</strain>
    </source>
</reference>
<dbReference type="AlphaFoldDB" id="A0A8T2PSM7"/>
<evidence type="ECO:0000256" key="3">
    <source>
        <dbReference type="ARBA" id="ARBA00023242"/>
    </source>
</evidence>
<organism evidence="5 6">
    <name type="scientific">Albula glossodonta</name>
    <name type="common">roundjaw bonefish</name>
    <dbReference type="NCBI Taxonomy" id="121402"/>
    <lineage>
        <taxon>Eukaryota</taxon>
        <taxon>Metazoa</taxon>
        <taxon>Chordata</taxon>
        <taxon>Craniata</taxon>
        <taxon>Vertebrata</taxon>
        <taxon>Euteleostomi</taxon>
        <taxon>Actinopterygii</taxon>
        <taxon>Neopterygii</taxon>
        <taxon>Teleostei</taxon>
        <taxon>Albuliformes</taxon>
        <taxon>Albulidae</taxon>
        <taxon>Albula</taxon>
    </lineage>
</organism>
<dbReference type="PANTHER" id="PTHR15367">
    <property type="entry name" value="DNA-DIRECTED RNA POLYMERASE III"/>
    <property type="match status" value="1"/>
</dbReference>
<dbReference type="OrthoDB" id="5377312at2759"/>
<feature type="compositionally biased region" description="Acidic residues" evidence="4">
    <location>
        <begin position="87"/>
        <end position="110"/>
    </location>
</feature>